<dbReference type="SMART" id="SM00028">
    <property type="entry name" value="TPR"/>
    <property type="match status" value="6"/>
</dbReference>
<name>A0A857JFZ5_9BURK</name>
<dbReference type="EMBL" id="CP047650">
    <property type="protein sequence ID" value="QHJ01586.1"/>
    <property type="molecule type" value="Genomic_DNA"/>
</dbReference>
<keyword evidence="1" id="KW-0677">Repeat</keyword>
<dbReference type="Pfam" id="PF14559">
    <property type="entry name" value="TPR_19"/>
    <property type="match status" value="1"/>
</dbReference>
<dbReference type="InterPro" id="IPR011990">
    <property type="entry name" value="TPR-like_helical_dom_sf"/>
</dbReference>
<dbReference type="Gene3D" id="1.25.40.10">
    <property type="entry name" value="Tetratricopeptide repeat domain"/>
    <property type="match status" value="2"/>
</dbReference>
<dbReference type="AlphaFoldDB" id="A0A857JFZ5"/>
<keyword evidence="6" id="KW-1185">Reference proteome</keyword>
<dbReference type="SUPFAM" id="SSF81901">
    <property type="entry name" value="HCP-like"/>
    <property type="match status" value="1"/>
</dbReference>
<dbReference type="Pfam" id="PF13432">
    <property type="entry name" value="TPR_16"/>
    <property type="match status" value="1"/>
</dbReference>
<proteinExistence type="predicted"/>
<dbReference type="SUPFAM" id="SSF48452">
    <property type="entry name" value="TPR-like"/>
    <property type="match status" value="1"/>
</dbReference>
<feature type="compositionally biased region" description="Basic and acidic residues" evidence="4">
    <location>
        <begin position="63"/>
        <end position="76"/>
    </location>
</feature>
<keyword evidence="2 3" id="KW-0802">TPR repeat</keyword>
<dbReference type="PANTHER" id="PTHR45586:SF1">
    <property type="entry name" value="LIPOPOLYSACCHARIDE ASSEMBLY PROTEIN B"/>
    <property type="match status" value="1"/>
</dbReference>
<feature type="region of interest" description="Disordered" evidence="4">
    <location>
        <begin position="48"/>
        <end position="76"/>
    </location>
</feature>
<dbReference type="KEGG" id="xyk:GT347_16515"/>
<dbReference type="Pfam" id="PF13174">
    <property type="entry name" value="TPR_6"/>
    <property type="match status" value="1"/>
</dbReference>
<evidence type="ECO:0000256" key="2">
    <source>
        <dbReference type="ARBA" id="ARBA00022803"/>
    </source>
</evidence>
<organism evidence="5 6">
    <name type="scientific">Xylophilus rhododendri</name>
    <dbReference type="NCBI Taxonomy" id="2697032"/>
    <lineage>
        <taxon>Bacteria</taxon>
        <taxon>Pseudomonadati</taxon>
        <taxon>Pseudomonadota</taxon>
        <taxon>Betaproteobacteria</taxon>
        <taxon>Burkholderiales</taxon>
        <taxon>Xylophilus</taxon>
    </lineage>
</organism>
<accession>A0A857JFZ5</accession>
<evidence type="ECO:0000313" key="6">
    <source>
        <dbReference type="Proteomes" id="UP000464787"/>
    </source>
</evidence>
<sequence length="627" mass="68217">MGLELLWFDAASSHRRRGTPRLSCGHPPGPPLAFAPDLNAVLAQATTTDGAGQPALPSAATAEKIEAKPDDPSAAEQRDAQLLYEVLVGEISADRGDPGSAFQLMLDAARKSGDERLFRRAAEIALQARAGDSALVAARAWKDAEPASREANAMVLQILIALNRVEESALPLAREMALTEPADRIKAFNALPQLYGRVTDRKAAQSVVERALAQALDKPATPAEGAAAWVAVGRMRLSALDIDGTLEAAKRAQAADPASEGAAILALELMAGKKAGAEPLVKRYLDAGKPPLPEIRLGYARTLADARRDAEAKAEVLTVTTESPRFAEAWLVRGTQEAQDAQYPAAEQSIKTFLDLLPSAPPGNPAAAASLTRGRDQAYLVMSQIAEKRGDTQAANAWLDKVSSPQALATAQLRRASLLASQGKMDEARALLRQLPERDAADARIKLLAEVQLLRDNKRPEEAYRLLNQAHEKAPDDVDLTYDLAMNAEKLGRNDEMERLLREVIAKKPDFHHAYNALGYSLADRGVRLPEARELIMKALSFTPDDPYIRDSLGWVEFRMGNNEEAVRILEAAYTARPDAEIAAHLGEVLWKTGKRERATEVFKQGLQLNRENDTLLQVIKRLQVRL</sequence>
<evidence type="ECO:0000313" key="5">
    <source>
        <dbReference type="EMBL" id="QHJ01586.1"/>
    </source>
</evidence>
<protein>
    <submittedName>
        <fullName evidence="5">Tetratricopeptide repeat protein</fullName>
    </submittedName>
</protein>
<reference evidence="5 6" key="1">
    <citation type="submission" date="2020-01" db="EMBL/GenBank/DDBJ databases">
        <title>Genome sequencing of strain KACC 21265.</title>
        <authorList>
            <person name="Heo J."/>
            <person name="Kim S.-J."/>
            <person name="Kim J.-S."/>
            <person name="Hong S.-B."/>
            <person name="Kwon S.-W."/>
        </authorList>
    </citation>
    <scope>NUCLEOTIDE SEQUENCE [LARGE SCALE GENOMIC DNA]</scope>
    <source>
        <strain evidence="5 6">KACC 21265</strain>
    </source>
</reference>
<feature type="repeat" description="TPR" evidence="3">
    <location>
        <begin position="580"/>
        <end position="613"/>
    </location>
</feature>
<evidence type="ECO:0000256" key="4">
    <source>
        <dbReference type="SAM" id="MobiDB-lite"/>
    </source>
</evidence>
<dbReference type="InterPro" id="IPR051012">
    <property type="entry name" value="CellSynth/LPSAsmb/PSIAsmb"/>
</dbReference>
<dbReference type="Proteomes" id="UP000464787">
    <property type="component" value="Chromosome"/>
</dbReference>
<dbReference type="PANTHER" id="PTHR45586">
    <property type="entry name" value="TPR REPEAT-CONTAINING PROTEIN PA4667"/>
    <property type="match status" value="1"/>
</dbReference>
<gene>
    <name evidence="5" type="ORF">GT347_16515</name>
</gene>
<dbReference type="InterPro" id="IPR019734">
    <property type="entry name" value="TPR_rpt"/>
</dbReference>
<evidence type="ECO:0000256" key="3">
    <source>
        <dbReference type="PROSITE-ProRule" id="PRU00339"/>
    </source>
</evidence>
<dbReference type="PROSITE" id="PS50005">
    <property type="entry name" value="TPR"/>
    <property type="match status" value="1"/>
</dbReference>
<evidence type="ECO:0000256" key="1">
    <source>
        <dbReference type="ARBA" id="ARBA00022737"/>
    </source>
</evidence>